<dbReference type="EMBL" id="BMKF01000001">
    <property type="protein sequence ID" value="GGB65991.1"/>
    <property type="molecule type" value="Genomic_DNA"/>
</dbReference>
<comment type="caution">
    <text evidence="15">The sequence shown here is derived from an EMBL/GenBank/DDBJ whole genome shotgun (WGS) entry which is preliminary data.</text>
</comment>
<evidence type="ECO:0000256" key="3">
    <source>
        <dbReference type="ARBA" id="ARBA00022618"/>
    </source>
</evidence>
<evidence type="ECO:0000313" key="16">
    <source>
        <dbReference type="Proteomes" id="UP000628854"/>
    </source>
</evidence>
<evidence type="ECO:0000256" key="6">
    <source>
        <dbReference type="ARBA" id="ARBA00022960"/>
    </source>
</evidence>
<evidence type="ECO:0000313" key="15">
    <source>
        <dbReference type="EMBL" id="GGB65991.1"/>
    </source>
</evidence>
<comment type="subcellular location">
    <subcellularLocation>
        <location evidence="10 11">Cytoplasm</location>
    </subcellularLocation>
</comment>
<keyword evidence="7 10" id="KW-0573">Peptidoglycan synthesis</keyword>
<protein>
    <recommendedName>
        <fullName evidence="10 11">UDP-N-acetylmuramoyl-tripeptide--D-alanyl-D-alanine ligase</fullName>
        <ecNumber evidence="10 11">6.3.2.10</ecNumber>
    </recommendedName>
    <alternativeName>
        <fullName evidence="10">D-alanyl-D-alanine-adding enzyme</fullName>
    </alternativeName>
</protein>
<dbReference type="InterPro" id="IPR005863">
    <property type="entry name" value="UDP-N-AcMur_synth"/>
</dbReference>
<dbReference type="InterPro" id="IPR036615">
    <property type="entry name" value="Mur_ligase_C_dom_sf"/>
</dbReference>
<dbReference type="EC" id="6.3.2.10" evidence="10 11"/>
<dbReference type="SUPFAM" id="SSF53244">
    <property type="entry name" value="MurD-like peptide ligases, peptide-binding domain"/>
    <property type="match status" value="1"/>
</dbReference>
<dbReference type="Pfam" id="PF02875">
    <property type="entry name" value="Mur_ligase_C"/>
    <property type="match status" value="1"/>
</dbReference>
<keyword evidence="8 10" id="KW-0131">Cell cycle</keyword>
<organism evidence="15 16">
    <name type="scientific">Henriciella pelagia</name>
    <dbReference type="NCBI Taxonomy" id="1977912"/>
    <lineage>
        <taxon>Bacteria</taxon>
        <taxon>Pseudomonadati</taxon>
        <taxon>Pseudomonadota</taxon>
        <taxon>Alphaproteobacteria</taxon>
        <taxon>Hyphomonadales</taxon>
        <taxon>Hyphomonadaceae</taxon>
        <taxon>Henriciella</taxon>
    </lineage>
</organism>
<keyword evidence="6 10" id="KW-0133">Cell shape</keyword>
<dbReference type="SUPFAM" id="SSF53623">
    <property type="entry name" value="MurD-like peptide ligases, catalytic domain"/>
    <property type="match status" value="1"/>
</dbReference>
<feature type="domain" description="Mur ligase central" evidence="14">
    <location>
        <begin position="107"/>
        <end position="310"/>
    </location>
</feature>
<comment type="catalytic activity">
    <reaction evidence="10 11">
        <text>D-alanyl-D-alanine + UDP-N-acetyl-alpha-D-muramoyl-L-alanyl-gamma-D-glutamyl-meso-2,6-diaminopimelate + ATP = UDP-N-acetyl-alpha-D-muramoyl-L-alanyl-gamma-D-glutamyl-meso-2,6-diaminopimeloyl-D-alanyl-D-alanine + ADP + phosphate + H(+)</text>
        <dbReference type="Rhea" id="RHEA:28374"/>
        <dbReference type="ChEBI" id="CHEBI:15378"/>
        <dbReference type="ChEBI" id="CHEBI:30616"/>
        <dbReference type="ChEBI" id="CHEBI:43474"/>
        <dbReference type="ChEBI" id="CHEBI:57822"/>
        <dbReference type="ChEBI" id="CHEBI:61386"/>
        <dbReference type="ChEBI" id="CHEBI:83905"/>
        <dbReference type="ChEBI" id="CHEBI:456216"/>
        <dbReference type="EC" id="6.3.2.10"/>
    </reaction>
</comment>
<dbReference type="GO" id="GO:0016874">
    <property type="term" value="F:ligase activity"/>
    <property type="evidence" value="ECO:0007669"/>
    <property type="project" value="UniProtKB-KW"/>
</dbReference>
<keyword evidence="9 10" id="KW-0961">Cell wall biogenesis/degradation</keyword>
<keyword evidence="1 10" id="KW-0963">Cytoplasm</keyword>
<evidence type="ECO:0000256" key="4">
    <source>
        <dbReference type="ARBA" id="ARBA00022741"/>
    </source>
</evidence>
<evidence type="ECO:0000259" key="14">
    <source>
        <dbReference type="Pfam" id="PF08245"/>
    </source>
</evidence>
<evidence type="ECO:0000256" key="5">
    <source>
        <dbReference type="ARBA" id="ARBA00022840"/>
    </source>
</evidence>
<feature type="domain" description="Mur ligase N-terminal catalytic" evidence="12">
    <location>
        <begin position="25"/>
        <end position="91"/>
    </location>
</feature>
<feature type="binding site" evidence="10">
    <location>
        <begin position="109"/>
        <end position="115"/>
    </location>
    <ligand>
        <name>ATP</name>
        <dbReference type="ChEBI" id="CHEBI:30616"/>
    </ligand>
</feature>
<evidence type="ECO:0000256" key="10">
    <source>
        <dbReference type="HAMAP-Rule" id="MF_02019"/>
    </source>
</evidence>
<evidence type="ECO:0000256" key="7">
    <source>
        <dbReference type="ARBA" id="ARBA00022984"/>
    </source>
</evidence>
<dbReference type="InterPro" id="IPR004101">
    <property type="entry name" value="Mur_ligase_C"/>
</dbReference>
<keyword evidence="4 10" id="KW-0547">Nucleotide-binding</keyword>
<dbReference type="Gene3D" id="3.40.1190.10">
    <property type="entry name" value="Mur-like, catalytic domain"/>
    <property type="match status" value="1"/>
</dbReference>
<keyword evidence="5 10" id="KW-0067">ATP-binding</keyword>
<keyword evidence="16" id="KW-1185">Reference proteome</keyword>
<evidence type="ECO:0000256" key="1">
    <source>
        <dbReference type="ARBA" id="ARBA00022490"/>
    </source>
</evidence>
<keyword evidence="2 10" id="KW-0436">Ligase</keyword>
<dbReference type="Pfam" id="PF01225">
    <property type="entry name" value="Mur_ligase"/>
    <property type="match status" value="1"/>
</dbReference>
<dbReference type="PANTHER" id="PTHR43024">
    <property type="entry name" value="UDP-N-ACETYLMURAMOYL-TRIPEPTIDE--D-ALANYL-D-ALANINE LIGASE"/>
    <property type="match status" value="1"/>
</dbReference>
<dbReference type="PANTHER" id="PTHR43024:SF1">
    <property type="entry name" value="UDP-N-ACETYLMURAMOYL-TRIPEPTIDE--D-ALANYL-D-ALANINE LIGASE"/>
    <property type="match status" value="1"/>
</dbReference>
<keyword evidence="3 10" id="KW-0132">Cell division</keyword>
<reference evidence="16" key="1">
    <citation type="journal article" date="2019" name="Int. J. Syst. Evol. Microbiol.">
        <title>The Global Catalogue of Microorganisms (GCM) 10K type strain sequencing project: providing services to taxonomists for standard genome sequencing and annotation.</title>
        <authorList>
            <consortium name="The Broad Institute Genomics Platform"/>
            <consortium name="The Broad Institute Genome Sequencing Center for Infectious Disease"/>
            <person name="Wu L."/>
            <person name="Ma J."/>
        </authorList>
    </citation>
    <scope>NUCLEOTIDE SEQUENCE [LARGE SCALE GENOMIC DNA]</scope>
    <source>
        <strain evidence="16">CGMCC 1.15928</strain>
    </source>
</reference>
<evidence type="ECO:0000256" key="9">
    <source>
        <dbReference type="ARBA" id="ARBA00023316"/>
    </source>
</evidence>
<dbReference type="HAMAP" id="MF_02019">
    <property type="entry name" value="MurF"/>
    <property type="match status" value="1"/>
</dbReference>
<dbReference type="InterPro" id="IPR036565">
    <property type="entry name" value="Mur-like_cat_sf"/>
</dbReference>
<comment type="similarity">
    <text evidence="10">Belongs to the MurCDEF family. MurF subfamily.</text>
</comment>
<dbReference type="InterPro" id="IPR000713">
    <property type="entry name" value="Mur_ligase_N"/>
</dbReference>
<evidence type="ECO:0000259" key="13">
    <source>
        <dbReference type="Pfam" id="PF02875"/>
    </source>
</evidence>
<gene>
    <name evidence="10 15" type="primary">murF</name>
    <name evidence="15" type="ORF">GCM10011503_13510</name>
</gene>
<dbReference type="SUPFAM" id="SSF63418">
    <property type="entry name" value="MurE/MurF N-terminal domain"/>
    <property type="match status" value="1"/>
</dbReference>
<evidence type="ECO:0000256" key="8">
    <source>
        <dbReference type="ARBA" id="ARBA00023306"/>
    </source>
</evidence>
<dbReference type="NCBIfam" id="TIGR01143">
    <property type="entry name" value="murF"/>
    <property type="match status" value="1"/>
</dbReference>
<dbReference type="RefSeq" id="WP_084394555.1">
    <property type="nucleotide sequence ID" value="NZ_BMKF01000001.1"/>
</dbReference>
<dbReference type="Proteomes" id="UP000628854">
    <property type="component" value="Unassembled WGS sequence"/>
</dbReference>
<accession>A0ABQ1JGT7</accession>
<dbReference type="InterPro" id="IPR051046">
    <property type="entry name" value="MurCDEF_CellWall_CoF430Synth"/>
</dbReference>
<name>A0ABQ1JGT7_9PROT</name>
<dbReference type="Pfam" id="PF08245">
    <property type="entry name" value="Mur_ligase_M"/>
    <property type="match status" value="1"/>
</dbReference>
<sequence length="496" mass="52207">MTRPLWTSDEIAAATGGRVTAPFEVDGVSIDTRSLATGDLFVALKDVRDGHDFVANAFEAGAGAALVSREVEGASGPLIIVDDVLEALEKLGIAARERAVDAVRIAITGSVGKTSVKEMIARIHRGAGKAHWSVKSFNNHWGVPLTLARMPADTEYAVFEIGMSTPGEIAPRSRMVQPHVAVITRIAPAHLEGLGSIEGVAREKADIAAGLVEPDGQVVLPAADPMLPALVEHVRALKPEAPIGLFGRDADKTATDWVSNRDGFAWVERYACAGSMSHIAVNALTCLLDVEIHAVGEHWADNVACALLAAGLNSSIDLYKAALDLSGYTPPPGRGTAEILKLPAGGEVLLVDDAYNANPASMRAALASFAARRGGRHLVALGEMLEVGATSEAEHRALAGPILEAGAEIVFLAGEGMKPLADSLEGRIETHWQVNAKELDSVVKFSVTNGDLLLIKGSNASGMGRLADRLRQWSMTADEQVMDRDSERVAGGNDAV</sequence>
<evidence type="ECO:0000259" key="12">
    <source>
        <dbReference type="Pfam" id="PF01225"/>
    </source>
</evidence>
<feature type="domain" description="Mur ligase C-terminal" evidence="13">
    <location>
        <begin position="347"/>
        <end position="458"/>
    </location>
</feature>
<dbReference type="Gene3D" id="3.40.1390.10">
    <property type="entry name" value="MurE/MurF, N-terminal domain"/>
    <property type="match status" value="1"/>
</dbReference>
<evidence type="ECO:0000256" key="11">
    <source>
        <dbReference type="RuleBase" id="RU004136"/>
    </source>
</evidence>
<comment type="pathway">
    <text evidence="10 11">Cell wall biogenesis; peptidoglycan biosynthesis.</text>
</comment>
<dbReference type="Gene3D" id="3.90.190.20">
    <property type="entry name" value="Mur ligase, C-terminal domain"/>
    <property type="match status" value="1"/>
</dbReference>
<comment type="function">
    <text evidence="10 11">Involved in cell wall formation. Catalyzes the final step in the synthesis of UDP-N-acetylmuramoyl-pentapeptide, the precursor of murein.</text>
</comment>
<dbReference type="InterPro" id="IPR013221">
    <property type="entry name" value="Mur_ligase_cen"/>
</dbReference>
<dbReference type="InterPro" id="IPR035911">
    <property type="entry name" value="MurE/MurF_N"/>
</dbReference>
<proteinExistence type="inferred from homology"/>
<evidence type="ECO:0000256" key="2">
    <source>
        <dbReference type="ARBA" id="ARBA00022598"/>
    </source>
</evidence>